<dbReference type="Proteomes" id="UP000602510">
    <property type="component" value="Unassembled WGS sequence"/>
</dbReference>
<evidence type="ECO:0000256" key="1">
    <source>
        <dbReference type="SAM" id="MobiDB-lite"/>
    </source>
</evidence>
<feature type="compositionally biased region" description="Basic and acidic residues" evidence="1">
    <location>
        <begin position="267"/>
        <end position="310"/>
    </location>
</feature>
<accession>A0A833TB27</accession>
<feature type="compositionally biased region" description="Polar residues" evidence="1">
    <location>
        <begin position="252"/>
        <end position="262"/>
    </location>
</feature>
<feature type="region of interest" description="Disordered" evidence="1">
    <location>
        <begin position="248"/>
        <end position="363"/>
    </location>
</feature>
<name>A0A833TB27_PHYIN</name>
<feature type="region of interest" description="Disordered" evidence="1">
    <location>
        <begin position="1"/>
        <end position="49"/>
    </location>
</feature>
<reference evidence="2" key="1">
    <citation type="submission" date="2020-04" db="EMBL/GenBank/DDBJ databases">
        <title>Hybrid Assembly of Korean Phytophthora infestans isolates.</title>
        <authorList>
            <person name="Prokchorchik M."/>
            <person name="Lee Y."/>
            <person name="Seo J."/>
            <person name="Cho J.-H."/>
            <person name="Park Y.-E."/>
            <person name="Jang D.-C."/>
            <person name="Im J.-S."/>
            <person name="Choi J.-G."/>
            <person name="Park H.-J."/>
            <person name="Lee G.-B."/>
            <person name="Lee Y.-G."/>
            <person name="Hong S.-Y."/>
            <person name="Cho K."/>
            <person name="Sohn K.H."/>
        </authorList>
    </citation>
    <scope>NUCLEOTIDE SEQUENCE</scope>
    <source>
        <strain evidence="2">KR_1_A1</strain>
    </source>
</reference>
<gene>
    <name evidence="2" type="ORF">GN244_ATG10028</name>
</gene>
<keyword evidence="3" id="KW-1185">Reference proteome</keyword>
<evidence type="ECO:0000313" key="2">
    <source>
        <dbReference type="EMBL" id="KAF4037901.1"/>
    </source>
</evidence>
<sequence length="363" mass="40549">MQDDLASQGLFRSRAADPYAFNPGRGDQSDPLPIPAQASQQQGGPNNDAQHRYDRIVKAFSIEPFDGSSLPGAVDAGAAIWLQRFEALVATHEDLAGVQLPDNIKNALFFKQLKGTASQWYIANIVDLRRGSFAETGRRLKTEFGSKLPKQEVLIKVASERKRYSETYHEFSLRLRSMAASTTADGLETVESNNFALSAFISNAWPRQADSLRLVINEDNPEPLTEMNHAIAKLCTISRSHGAAAIRPISGAGTSTTGLNQNRRQHHQDNRGVQRKRSEPGDVIKKEPRLREQKRARREPRDYSKARCDECGELGHTTGYHNKPVSQHRGLAHAAKLTRNGDEDERKDDKGDYRQHEDQDISE</sequence>
<evidence type="ECO:0000313" key="3">
    <source>
        <dbReference type="Proteomes" id="UP000602510"/>
    </source>
</evidence>
<feature type="compositionally biased region" description="Polar residues" evidence="1">
    <location>
        <begin position="37"/>
        <end position="48"/>
    </location>
</feature>
<dbReference type="EMBL" id="WSZM01000226">
    <property type="protein sequence ID" value="KAF4037901.1"/>
    <property type="molecule type" value="Genomic_DNA"/>
</dbReference>
<proteinExistence type="predicted"/>
<dbReference type="AlphaFoldDB" id="A0A833TB27"/>
<organism evidence="2 3">
    <name type="scientific">Phytophthora infestans</name>
    <name type="common">Potato late blight agent</name>
    <name type="synonym">Botrytis infestans</name>
    <dbReference type="NCBI Taxonomy" id="4787"/>
    <lineage>
        <taxon>Eukaryota</taxon>
        <taxon>Sar</taxon>
        <taxon>Stramenopiles</taxon>
        <taxon>Oomycota</taxon>
        <taxon>Peronosporomycetes</taxon>
        <taxon>Peronosporales</taxon>
        <taxon>Peronosporaceae</taxon>
        <taxon>Phytophthora</taxon>
    </lineage>
</organism>
<comment type="caution">
    <text evidence="2">The sequence shown here is derived from an EMBL/GenBank/DDBJ whole genome shotgun (WGS) entry which is preliminary data.</text>
</comment>
<protein>
    <submittedName>
        <fullName evidence="2">Uncharacterized protein</fullName>
    </submittedName>
</protein>
<feature type="compositionally biased region" description="Basic and acidic residues" evidence="1">
    <location>
        <begin position="347"/>
        <end position="363"/>
    </location>
</feature>